<name>A0A1M5J8E6_9SPHI</name>
<gene>
    <name evidence="4" type="ORF">SAMN04488522_105243</name>
</gene>
<dbReference type="Pfam" id="PF04773">
    <property type="entry name" value="FecR"/>
    <property type="match status" value="1"/>
</dbReference>
<dbReference type="OrthoDB" id="645173at2"/>
<protein>
    <submittedName>
        <fullName evidence="4">FecR family protein</fullName>
    </submittedName>
</protein>
<dbReference type="Gene3D" id="2.60.120.1440">
    <property type="match status" value="1"/>
</dbReference>
<keyword evidence="1" id="KW-1133">Transmembrane helix</keyword>
<dbReference type="EMBL" id="FQUQ01000005">
    <property type="protein sequence ID" value="SHG36857.1"/>
    <property type="molecule type" value="Genomic_DNA"/>
</dbReference>
<dbReference type="RefSeq" id="WP_073234680.1">
    <property type="nucleotide sequence ID" value="NZ_FQUQ01000005.1"/>
</dbReference>
<dbReference type="PIRSF" id="PIRSF018266">
    <property type="entry name" value="FecR"/>
    <property type="match status" value="1"/>
</dbReference>
<evidence type="ECO:0000259" key="2">
    <source>
        <dbReference type="Pfam" id="PF04773"/>
    </source>
</evidence>
<reference evidence="5" key="1">
    <citation type="submission" date="2016-11" db="EMBL/GenBank/DDBJ databases">
        <authorList>
            <person name="Varghese N."/>
            <person name="Submissions S."/>
        </authorList>
    </citation>
    <scope>NUCLEOTIDE SEQUENCE [LARGE SCALE GENOMIC DNA]</scope>
    <source>
        <strain evidence="5">DSM 16990</strain>
    </source>
</reference>
<dbReference type="InterPro" id="IPR032508">
    <property type="entry name" value="FecR_C"/>
</dbReference>
<evidence type="ECO:0000256" key="1">
    <source>
        <dbReference type="SAM" id="Phobius"/>
    </source>
</evidence>
<feature type="transmembrane region" description="Helical" evidence="1">
    <location>
        <begin position="81"/>
        <end position="102"/>
    </location>
</feature>
<keyword evidence="1" id="KW-0472">Membrane</keyword>
<dbReference type="STRING" id="288992.SAMN04488522_105243"/>
<dbReference type="Pfam" id="PF16344">
    <property type="entry name" value="FecR_C"/>
    <property type="match status" value="1"/>
</dbReference>
<dbReference type="PANTHER" id="PTHR30273:SF2">
    <property type="entry name" value="PROTEIN FECR"/>
    <property type="match status" value="1"/>
</dbReference>
<dbReference type="PANTHER" id="PTHR30273">
    <property type="entry name" value="PERIPLASMIC SIGNAL SENSOR AND SIGMA FACTOR ACTIVATOR FECR-RELATED"/>
    <property type="match status" value="1"/>
</dbReference>
<feature type="domain" description="Protein FecR C-terminal" evidence="3">
    <location>
        <begin position="282"/>
        <end position="349"/>
    </location>
</feature>
<dbReference type="Gene3D" id="3.55.50.30">
    <property type="match status" value="1"/>
</dbReference>
<evidence type="ECO:0000313" key="4">
    <source>
        <dbReference type="EMBL" id="SHG36857.1"/>
    </source>
</evidence>
<dbReference type="Proteomes" id="UP000184287">
    <property type="component" value="Unassembled WGS sequence"/>
</dbReference>
<dbReference type="AlphaFoldDB" id="A0A1M5J8E6"/>
<dbReference type="InterPro" id="IPR006860">
    <property type="entry name" value="FecR"/>
</dbReference>
<organism evidence="4 5">
    <name type="scientific">Pedobacter caeni</name>
    <dbReference type="NCBI Taxonomy" id="288992"/>
    <lineage>
        <taxon>Bacteria</taxon>
        <taxon>Pseudomonadati</taxon>
        <taxon>Bacteroidota</taxon>
        <taxon>Sphingobacteriia</taxon>
        <taxon>Sphingobacteriales</taxon>
        <taxon>Sphingobacteriaceae</taxon>
        <taxon>Pedobacter</taxon>
    </lineage>
</organism>
<keyword evidence="5" id="KW-1185">Reference proteome</keyword>
<keyword evidence="1" id="KW-0812">Transmembrane</keyword>
<dbReference type="InterPro" id="IPR012373">
    <property type="entry name" value="Ferrdict_sens_TM"/>
</dbReference>
<evidence type="ECO:0000259" key="3">
    <source>
        <dbReference type="Pfam" id="PF16344"/>
    </source>
</evidence>
<accession>A0A1M5J8E6</accession>
<evidence type="ECO:0000313" key="5">
    <source>
        <dbReference type="Proteomes" id="UP000184287"/>
    </source>
</evidence>
<proteinExistence type="predicted"/>
<sequence length="353" mass="39473">MSREAFHLLLDRYLQGKCTDEEKRIVEELYGMLDKQDLEEINSREINTMEQKLWDRIHVDISNPDVVTTPLAEPAKRRSPVIWTGIAAAVAGFLIITGYLFFKEENQVPIFLTPASAQLVKECTNTSGKQEKIIFEDGSSVILEANSVLRYPAHFSAENREVTLEGAGFFQISKDASRPFMVYSKDVVTKVLGTSFMVNTNASGKVTEVSVRTGKVQVSPVAGRLAIVKGILGTDKVVLLTPNQKAVFSNDQKVFERTLVNNPEPVYAIANKADKEEVKDLFSFNDAPLTEVISRFKKAYGIDFIIDDQALYNNTFTGDLSEQSLYNRLDFLCESIKASYEISGTSIIIKNKK</sequence>
<dbReference type="GO" id="GO:0016989">
    <property type="term" value="F:sigma factor antagonist activity"/>
    <property type="evidence" value="ECO:0007669"/>
    <property type="project" value="TreeGrafter"/>
</dbReference>
<feature type="domain" description="FecR protein" evidence="2">
    <location>
        <begin position="127"/>
        <end position="217"/>
    </location>
</feature>